<dbReference type="PROSITE" id="PS00028">
    <property type="entry name" value="ZINC_FINGER_C2H2_1"/>
    <property type="match status" value="1"/>
</dbReference>
<dbReference type="PANTHER" id="PTHR46179">
    <property type="entry name" value="ZINC FINGER PROTEIN"/>
    <property type="match status" value="1"/>
</dbReference>
<dbReference type="SMART" id="SM00355">
    <property type="entry name" value="ZnF_C2H2"/>
    <property type="match status" value="4"/>
</dbReference>
<evidence type="ECO:0000256" key="3">
    <source>
        <dbReference type="ARBA" id="ARBA00022771"/>
    </source>
</evidence>
<dbReference type="GO" id="GO:0006357">
    <property type="term" value="P:regulation of transcription by RNA polymerase II"/>
    <property type="evidence" value="ECO:0007669"/>
    <property type="project" value="TreeGrafter"/>
</dbReference>
<protein>
    <recommendedName>
        <fullName evidence="9">C2H2-type domain-containing protein</fullName>
    </recommendedName>
</protein>
<dbReference type="EMBL" id="MU005591">
    <property type="protein sequence ID" value="KAF2681520.1"/>
    <property type="molecule type" value="Genomic_DNA"/>
</dbReference>
<evidence type="ECO:0000256" key="4">
    <source>
        <dbReference type="ARBA" id="ARBA00022833"/>
    </source>
</evidence>
<dbReference type="PROSITE" id="PS50157">
    <property type="entry name" value="ZINC_FINGER_C2H2_2"/>
    <property type="match status" value="1"/>
</dbReference>
<dbReference type="InterPro" id="IPR036236">
    <property type="entry name" value="Znf_C2H2_sf"/>
</dbReference>
<evidence type="ECO:0000256" key="7">
    <source>
        <dbReference type="ARBA" id="ARBA00023242"/>
    </source>
</evidence>
<feature type="domain" description="C2H2-type" evidence="9">
    <location>
        <begin position="53"/>
        <end position="83"/>
    </location>
</feature>
<dbReference type="Gene3D" id="3.30.160.60">
    <property type="entry name" value="Classic Zinc Finger"/>
    <property type="match status" value="1"/>
</dbReference>
<evidence type="ECO:0000256" key="1">
    <source>
        <dbReference type="ARBA" id="ARBA00004123"/>
    </source>
</evidence>
<sequence>MLIAPYSQLTSFRSVDKKDGFKCEHPGCTYRGSFTRKYELNRHSLKHTKGTKHRCPITLCEESFYRTDKLLSHLRQSHTDDDEASCPLRGCQTRPLPWIVMKIHVRNHHLHFGKDKGSISKMVGGISPEERICPIQSCKAVITADSMRVHLQDHDARERIEDEKHILEAGYDPISTKIFCPMCQTWHEEIEDHLGSNIATDWPHLSKYLEILSEYRKGSSRLWDYWWLPSISSKSCCSEMIGYKYHHLGLLRDPEELRPYRVFLLKLCPDLGAYPLFDDIMPKFRRRGGRVP</sequence>
<accession>A0A6G1IU63</accession>
<reference evidence="10" key="1">
    <citation type="journal article" date="2020" name="Stud. Mycol.">
        <title>101 Dothideomycetes genomes: a test case for predicting lifestyles and emergence of pathogens.</title>
        <authorList>
            <person name="Haridas S."/>
            <person name="Albert R."/>
            <person name="Binder M."/>
            <person name="Bloem J."/>
            <person name="Labutti K."/>
            <person name="Salamov A."/>
            <person name="Andreopoulos B."/>
            <person name="Baker S."/>
            <person name="Barry K."/>
            <person name="Bills G."/>
            <person name="Bluhm B."/>
            <person name="Cannon C."/>
            <person name="Castanera R."/>
            <person name="Culley D."/>
            <person name="Daum C."/>
            <person name="Ezra D."/>
            <person name="Gonzalez J."/>
            <person name="Henrissat B."/>
            <person name="Kuo A."/>
            <person name="Liang C."/>
            <person name="Lipzen A."/>
            <person name="Lutzoni F."/>
            <person name="Magnuson J."/>
            <person name="Mondo S."/>
            <person name="Nolan M."/>
            <person name="Ohm R."/>
            <person name="Pangilinan J."/>
            <person name="Park H.-J."/>
            <person name="Ramirez L."/>
            <person name="Alfaro M."/>
            <person name="Sun H."/>
            <person name="Tritt A."/>
            <person name="Yoshinaga Y."/>
            <person name="Zwiers L.-H."/>
            <person name="Turgeon B."/>
            <person name="Goodwin S."/>
            <person name="Spatafora J."/>
            <person name="Crous P."/>
            <person name="Grigoriev I."/>
        </authorList>
    </citation>
    <scope>NUCLEOTIDE SEQUENCE</scope>
    <source>
        <strain evidence="10">CBS 122367</strain>
    </source>
</reference>
<name>A0A6G1IU63_9PLEO</name>
<dbReference type="Proteomes" id="UP000799291">
    <property type="component" value="Unassembled WGS sequence"/>
</dbReference>
<evidence type="ECO:0000256" key="8">
    <source>
        <dbReference type="PROSITE-ProRule" id="PRU00042"/>
    </source>
</evidence>
<keyword evidence="7" id="KW-0539">Nucleus</keyword>
<comment type="subcellular location">
    <subcellularLocation>
        <location evidence="1">Nucleus</location>
    </subcellularLocation>
</comment>
<gene>
    <name evidence="10" type="ORF">K458DRAFT_406502</name>
</gene>
<evidence type="ECO:0000256" key="5">
    <source>
        <dbReference type="ARBA" id="ARBA00023015"/>
    </source>
</evidence>
<keyword evidence="11" id="KW-1185">Reference proteome</keyword>
<dbReference type="PANTHER" id="PTHR46179:SF13">
    <property type="entry name" value="C2H2-TYPE DOMAIN-CONTAINING PROTEIN"/>
    <property type="match status" value="1"/>
</dbReference>
<dbReference type="InterPro" id="IPR013087">
    <property type="entry name" value="Znf_C2H2_type"/>
</dbReference>
<organism evidence="10 11">
    <name type="scientific">Lentithecium fluviatile CBS 122367</name>
    <dbReference type="NCBI Taxonomy" id="1168545"/>
    <lineage>
        <taxon>Eukaryota</taxon>
        <taxon>Fungi</taxon>
        <taxon>Dikarya</taxon>
        <taxon>Ascomycota</taxon>
        <taxon>Pezizomycotina</taxon>
        <taxon>Dothideomycetes</taxon>
        <taxon>Pleosporomycetidae</taxon>
        <taxon>Pleosporales</taxon>
        <taxon>Massarineae</taxon>
        <taxon>Lentitheciaceae</taxon>
        <taxon>Lentithecium</taxon>
    </lineage>
</organism>
<dbReference type="OrthoDB" id="3939438at2759"/>
<evidence type="ECO:0000313" key="11">
    <source>
        <dbReference type="Proteomes" id="UP000799291"/>
    </source>
</evidence>
<evidence type="ECO:0000259" key="9">
    <source>
        <dbReference type="PROSITE" id="PS50157"/>
    </source>
</evidence>
<dbReference type="InterPro" id="IPR051061">
    <property type="entry name" value="Zinc_finger_trans_reg"/>
</dbReference>
<dbReference type="GO" id="GO:0005634">
    <property type="term" value="C:nucleus"/>
    <property type="evidence" value="ECO:0007669"/>
    <property type="project" value="UniProtKB-SubCell"/>
</dbReference>
<keyword evidence="5" id="KW-0805">Transcription regulation</keyword>
<dbReference type="SUPFAM" id="SSF57667">
    <property type="entry name" value="beta-beta-alpha zinc fingers"/>
    <property type="match status" value="1"/>
</dbReference>
<dbReference type="AlphaFoldDB" id="A0A6G1IU63"/>
<evidence type="ECO:0000256" key="2">
    <source>
        <dbReference type="ARBA" id="ARBA00022723"/>
    </source>
</evidence>
<keyword evidence="3 8" id="KW-0863">Zinc-finger</keyword>
<keyword evidence="4" id="KW-0862">Zinc</keyword>
<keyword evidence="6" id="KW-0804">Transcription</keyword>
<dbReference type="GO" id="GO:0008270">
    <property type="term" value="F:zinc ion binding"/>
    <property type="evidence" value="ECO:0007669"/>
    <property type="project" value="UniProtKB-KW"/>
</dbReference>
<proteinExistence type="predicted"/>
<evidence type="ECO:0000256" key="6">
    <source>
        <dbReference type="ARBA" id="ARBA00023163"/>
    </source>
</evidence>
<evidence type="ECO:0000313" key="10">
    <source>
        <dbReference type="EMBL" id="KAF2681520.1"/>
    </source>
</evidence>
<keyword evidence="2" id="KW-0479">Metal-binding</keyword>